<dbReference type="RefSeq" id="WP_224865801.1">
    <property type="nucleotide sequence ID" value="NZ_JAYJJT010000002.1"/>
</dbReference>
<organism evidence="5 6">
    <name type="scientific">[Mycobacterium] zoologicum</name>
    <dbReference type="NCBI Taxonomy" id="2872311"/>
    <lineage>
        <taxon>Bacteria</taxon>
        <taxon>Bacillati</taxon>
        <taxon>Actinomycetota</taxon>
        <taxon>Actinomycetes</taxon>
        <taxon>Mycobacteriales</taxon>
        <taxon>Mycobacteriaceae</taxon>
        <taxon>Mycolicibacter</taxon>
    </lineage>
</organism>
<name>A0ABU5YEX6_9MYCO</name>
<protein>
    <submittedName>
        <fullName evidence="5">AraC family transcriptional regulator</fullName>
    </submittedName>
</protein>
<dbReference type="InterPro" id="IPR009057">
    <property type="entry name" value="Homeodomain-like_sf"/>
</dbReference>
<dbReference type="Pfam" id="PF12833">
    <property type="entry name" value="HTH_18"/>
    <property type="match status" value="1"/>
</dbReference>
<reference evidence="5 6" key="1">
    <citation type="submission" date="2023-12" db="EMBL/GenBank/DDBJ databases">
        <title>Description of new species of Mycobacterium terrae complex isolated from sewage at the Sao Paulo Zoological Park Foundation in Brazil.</title>
        <authorList>
            <person name="Romagnoli C.L."/>
            <person name="Conceicao E.C."/>
            <person name="Machado E."/>
            <person name="Barreto L.B.P.F."/>
            <person name="Sharma A."/>
            <person name="Silva N.M."/>
            <person name="Marques L.E."/>
            <person name="Juliana M.A."/>
            <person name="Lourenco M.C.S."/>
            <person name="Digiampietri L.A."/>
            <person name="Suffys P.N."/>
            <person name="Viana-Niero C."/>
        </authorList>
    </citation>
    <scope>NUCLEOTIDE SEQUENCE [LARGE SCALE GENOMIC DNA]</scope>
    <source>
        <strain evidence="5 6">MYC123</strain>
    </source>
</reference>
<dbReference type="Gene3D" id="1.10.10.60">
    <property type="entry name" value="Homeodomain-like"/>
    <property type="match status" value="1"/>
</dbReference>
<gene>
    <name evidence="5" type="ORF">KV112_02435</name>
</gene>
<keyword evidence="6" id="KW-1185">Reference proteome</keyword>
<dbReference type="SUPFAM" id="SSF46689">
    <property type="entry name" value="Homeodomain-like"/>
    <property type="match status" value="1"/>
</dbReference>
<dbReference type="InterPro" id="IPR032687">
    <property type="entry name" value="AraC-type_N"/>
</dbReference>
<dbReference type="Proteomes" id="UP001299046">
    <property type="component" value="Unassembled WGS sequence"/>
</dbReference>
<keyword evidence="1" id="KW-0805">Transcription regulation</keyword>
<sequence>MTIVRGTSLSSYPQLVTELGGDPDELLRAVGIRMRDVGNYDVSIPFRSALRAIESAATATATPDFGRRLADRQGIEIVGPVGAAACTAGTVANALTIFSTYMSAYSPAVGISVATLGDPARPFIKFEILLDRVPPCPQSIELTLGVSLRVLRFLLGSGYVPLSAHLPHSPLMPVSEYVEYFGCAVHFVERTTGLMISAADLDRPLHRDDVAHRALVDYLNSFTVGGPGLTPSIRSVVRQLLPTGATTLEVIAEQFDLHTKTLQRRLADEGTTFAALVDQVRKEVAGRYLRDDTISLAHVTREIGYAEQSVLTRSCRRWFGCSPTDYRKQLRASDADTEPTEG</sequence>
<evidence type="ECO:0000313" key="6">
    <source>
        <dbReference type="Proteomes" id="UP001299046"/>
    </source>
</evidence>
<dbReference type="InterPro" id="IPR018060">
    <property type="entry name" value="HTH_AraC"/>
</dbReference>
<proteinExistence type="predicted"/>
<accession>A0ABU5YEX6</accession>
<evidence type="ECO:0000256" key="1">
    <source>
        <dbReference type="ARBA" id="ARBA00023015"/>
    </source>
</evidence>
<evidence type="ECO:0000256" key="3">
    <source>
        <dbReference type="ARBA" id="ARBA00023163"/>
    </source>
</evidence>
<evidence type="ECO:0000259" key="4">
    <source>
        <dbReference type="PROSITE" id="PS01124"/>
    </source>
</evidence>
<dbReference type="SMART" id="SM00342">
    <property type="entry name" value="HTH_ARAC"/>
    <property type="match status" value="1"/>
</dbReference>
<dbReference type="Pfam" id="PF12625">
    <property type="entry name" value="Arabinose_bd"/>
    <property type="match status" value="1"/>
</dbReference>
<dbReference type="PROSITE" id="PS01124">
    <property type="entry name" value="HTH_ARAC_FAMILY_2"/>
    <property type="match status" value="1"/>
</dbReference>
<dbReference type="PANTHER" id="PTHR47894">
    <property type="entry name" value="HTH-TYPE TRANSCRIPTIONAL REGULATOR GADX"/>
    <property type="match status" value="1"/>
</dbReference>
<keyword evidence="2" id="KW-0238">DNA-binding</keyword>
<keyword evidence="3" id="KW-0804">Transcription</keyword>
<dbReference type="PANTHER" id="PTHR47894:SF4">
    <property type="entry name" value="HTH-TYPE TRANSCRIPTIONAL REGULATOR GADX"/>
    <property type="match status" value="1"/>
</dbReference>
<feature type="domain" description="HTH araC/xylS-type" evidence="4">
    <location>
        <begin position="231"/>
        <end position="329"/>
    </location>
</feature>
<dbReference type="EMBL" id="JAYJJT010000002">
    <property type="protein sequence ID" value="MEB3048603.1"/>
    <property type="molecule type" value="Genomic_DNA"/>
</dbReference>
<evidence type="ECO:0000256" key="2">
    <source>
        <dbReference type="ARBA" id="ARBA00023125"/>
    </source>
</evidence>
<comment type="caution">
    <text evidence="5">The sequence shown here is derived from an EMBL/GenBank/DDBJ whole genome shotgun (WGS) entry which is preliminary data.</text>
</comment>
<evidence type="ECO:0000313" key="5">
    <source>
        <dbReference type="EMBL" id="MEB3048603.1"/>
    </source>
</evidence>